<keyword evidence="2" id="KW-1185">Reference proteome</keyword>
<dbReference type="EMBL" id="CP136594">
    <property type="protein sequence ID" value="WOE75630.1"/>
    <property type="molecule type" value="Genomic_DNA"/>
</dbReference>
<organism evidence="1 2">
    <name type="scientific">Alterisphingorhabdus coralli</name>
    <dbReference type="NCBI Taxonomy" id="3071408"/>
    <lineage>
        <taxon>Bacteria</taxon>
        <taxon>Pseudomonadati</taxon>
        <taxon>Pseudomonadota</taxon>
        <taxon>Alphaproteobacteria</taxon>
        <taxon>Sphingomonadales</taxon>
        <taxon>Sphingomonadaceae</taxon>
        <taxon>Alterisphingorhabdus (ex Yan et al. 2024)</taxon>
    </lineage>
</organism>
<sequence>MTDPVSPERPAISYAQLLETNQLIQACADSTYWLCLTRTVQGSKLYPVSAYILLSYLNAFYRYPSLIRKVEASMPAEEIADRARQMGVKAQNSSIGWALPSFYLLGREYLINLGFLRPQDAIEDVITVMDFWKRFQLSWHRNDGHLTNADYNQRAQILPHSAVQRFAGEMHKVEPGGALSVAAQRFLATVSQYGFLVSAESRISLTNSGPYRLTDDSQLLMRDFMDLGETSLPWLDDIASDMPFNNLTVAMEVTGCHFHLVDDWGSFESTPEFTPDRLTGIGLYTSDTLSEGHVPVGMDTPETLTAMLDDLSDRAKAATDKLWLRMAEWSRDQLIDAGALSYYAICKEIAHIAGVFDPADWLEIDPRAERFRPLLSDEYADTALGELVGGLTLPSQQTAPHGMMKWSDKPTRVLTPLPLSVLNGAPFLPRMAPPMPGGSHLPAKNDRYQTTRGVLSLAQYNEAARAFVPKSCRPEENFRCETARAYPGCDR</sequence>
<dbReference type="Proteomes" id="UP001302429">
    <property type="component" value="Chromosome"/>
</dbReference>
<accession>A0AA97I1T5</accession>
<reference evidence="1 2" key="1">
    <citation type="submission" date="2023-10" db="EMBL/GenBank/DDBJ databases">
        <title>Complete genome sequence of a Sphingomonadaceae bacterium.</title>
        <authorList>
            <person name="Yan C."/>
        </authorList>
    </citation>
    <scope>NUCLEOTIDE SEQUENCE [LARGE SCALE GENOMIC DNA]</scope>
    <source>
        <strain evidence="1 2">SCSIO 66989</strain>
    </source>
</reference>
<protein>
    <submittedName>
        <fullName evidence="1">Uncharacterized protein</fullName>
    </submittedName>
</protein>
<dbReference type="KEGG" id="acoa:RB602_02640"/>
<gene>
    <name evidence="1" type="ORF">RB602_02640</name>
</gene>
<evidence type="ECO:0000313" key="2">
    <source>
        <dbReference type="Proteomes" id="UP001302429"/>
    </source>
</evidence>
<name>A0AA97I1T5_9SPHN</name>
<dbReference type="AlphaFoldDB" id="A0AA97I1T5"/>
<evidence type="ECO:0000313" key="1">
    <source>
        <dbReference type="EMBL" id="WOE75630.1"/>
    </source>
</evidence>
<proteinExistence type="predicted"/>
<dbReference type="RefSeq" id="WP_317082702.1">
    <property type="nucleotide sequence ID" value="NZ_CP136594.1"/>
</dbReference>